<feature type="compositionally biased region" description="Low complexity" evidence="1">
    <location>
        <begin position="87"/>
        <end position="96"/>
    </location>
</feature>
<dbReference type="OrthoDB" id="7658888at2"/>
<dbReference type="EMBL" id="FWFQ01000006">
    <property type="protein sequence ID" value="SLN25874.1"/>
    <property type="molecule type" value="Genomic_DNA"/>
</dbReference>
<keyword evidence="3" id="KW-1185">Reference proteome</keyword>
<dbReference type="RefSeq" id="WP_139838563.1">
    <property type="nucleotide sequence ID" value="NZ_FWFQ01000006.1"/>
</dbReference>
<accession>A0A1Y5RV98</accession>
<evidence type="ECO:0000313" key="2">
    <source>
        <dbReference type="EMBL" id="SLN25874.1"/>
    </source>
</evidence>
<protein>
    <recommendedName>
        <fullName evidence="4">DUF4177 domain-containing protein</fullName>
    </recommendedName>
</protein>
<gene>
    <name evidence="2" type="ORF">PSA7680_01115</name>
</gene>
<evidence type="ECO:0000256" key="1">
    <source>
        <dbReference type="SAM" id="MobiDB-lite"/>
    </source>
</evidence>
<evidence type="ECO:0008006" key="4">
    <source>
        <dbReference type="Google" id="ProtNLM"/>
    </source>
</evidence>
<dbReference type="AlphaFoldDB" id="A0A1Y5RV98"/>
<feature type="region of interest" description="Disordered" evidence="1">
    <location>
        <begin position="87"/>
        <end position="163"/>
    </location>
</feature>
<proteinExistence type="predicted"/>
<name>A0A1Y5RV98_9RHOB</name>
<organism evidence="2 3">
    <name type="scientific">Pseudoruegeria aquimaris</name>
    <dbReference type="NCBI Taxonomy" id="393663"/>
    <lineage>
        <taxon>Bacteria</taxon>
        <taxon>Pseudomonadati</taxon>
        <taxon>Pseudomonadota</taxon>
        <taxon>Alphaproteobacteria</taxon>
        <taxon>Rhodobacterales</taxon>
        <taxon>Roseobacteraceae</taxon>
        <taxon>Pseudoruegeria</taxon>
    </lineage>
</organism>
<evidence type="ECO:0000313" key="3">
    <source>
        <dbReference type="Proteomes" id="UP000193409"/>
    </source>
</evidence>
<reference evidence="2 3" key="1">
    <citation type="submission" date="2017-03" db="EMBL/GenBank/DDBJ databases">
        <authorList>
            <person name="Afonso C.L."/>
            <person name="Miller P.J."/>
            <person name="Scott M.A."/>
            <person name="Spackman E."/>
            <person name="Goraichik I."/>
            <person name="Dimitrov K.M."/>
            <person name="Suarez D.L."/>
            <person name="Swayne D.E."/>
        </authorList>
    </citation>
    <scope>NUCLEOTIDE SEQUENCE [LARGE SCALE GENOMIC DNA]</scope>
    <source>
        <strain evidence="2 3">CECT 7680</strain>
    </source>
</reference>
<sequence length="163" mass="17176">MPKYEYKVVPAPQRGEKAKGLKTSGERFAHALMGLMNDLGRDGWEYLRADTLPCEERSGLTGKTTTYQNMLVFRREVAEVAPVEAPKAIAAPINPADTPANAPASPEPREEAGEATGEDTADTPPLAVQTPESLGASLTPKLAAVPDAAEGKAPKVGPAANDR</sequence>
<dbReference type="Proteomes" id="UP000193409">
    <property type="component" value="Unassembled WGS sequence"/>
</dbReference>